<dbReference type="EMBL" id="JARIHO010000077">
    <property type="protein sequence ID" value="KAJ7310767.1"/>
    <property type="molecule type" value="Genomic_DNA"/>
</dbReference>
<name>A0AAD6Z824_9AGAR</name>
<comment type="caution">
    <text evidence="1">The sequence shown here is derived from an EMBL/GenBank/DDBJ whole genome shotgun (WGS) entry which is preliminary data.</text>
</comment>
<reference evidence="1" key="1">
    <citation type="submission" date="2023-03" db="EMBL/GenBank/DDBJ databases">
        <title>Massive genome expansion in bonnet fungi (Mycena s.s.) driven by repeated elements and novel gene families across ecological guilds.</title>
        <authorList>
            <consortium name="Lawrence Berkeley National Laboratory"/>
            <person name="Harder C.B."/>
            <person name="Miyauchi S."/>
            <person name="Viragh M."/>
            <person name="Kuo A."/>
            <person name="Thoen E."/>
            <person name="Andreopoulos B."/>
            <person name="Lu D."/>
            <person name="Skrede I."/>
            <person name="Drula E."/>
            <person name="Henrissat B."/>
            <person name="Morin E."/>
            <person name="Kohler A."/>
            <person name="Barry K."/>
            <person name="LaButti K."/>
            <person name="Morin E."/>
            <person name="Salamov A."/>
            <person name="Lipzen A."/>
            <person name="Mereny Z."/>
            <person name="Hegedus B."/>
            <person name="Baldrian P."/>
            <person name="Stursova M."/>
            <person name="Weitz H."/>
            <person name="Taylor A."/>
            <person name="Grigoriev I.V."/>
            <person name="Nagy L.G."/>
            <person name="Martin F."/>
            <person name="Kauserud H."/>
        </authorList>
    </citation>
    <scope>NUCLEOTIDE SEQUENCE</scope>
    <source>
        <strain evidence="1">CBHHK002</strain>
    </source>
</reference>
<dbReference type="Proteomes" id="UP001218218">
    <property type="component" value="Unassembled WGS sequence"/>
</dbReference>
<organism evidence="1 2">
    <name type="scientific">Mycena albidolilacea</name>
    <dbReference type="NCBI Taxonomy" id="1033008"/>
    <lineage>
        <taxon>Eukaryota</taxon>
        <taxon>Fungi</taxon>
        <taxon>Dikarya</taxon>
        <taxon>Basidiomycota</taxon>
        <taxon>Agaricomycotina</taxon>
        <taxon>Agaricomycetes</taxon>
        <taxon>Agaricomycetidae</taxon>
        <taxon>Agaricales</taxon>
        <taxon>Marasmiineae</taxon>
        <taxon>Mycenaceae</taxon>
        <taxon>Mycena</taxon>
    </lineage>
</organism>
<proteinExistence type="predicted"/>
<accession>A0AAD6Z824</accession>
<sequence length="113" mass="13223">MFHPRTDPHGVLAQYLGNHVAHCIDNDVMYMAFKEEEYVEKDPSTFKTDEIVEMSFPFVAWRKPRRNIGPEWSCMLVLRTLMFLDGRFTKEAHFAREAYKAEQSSRIGHESPA</sequence>
<evidence type="ECO:0000313" key="2">
    <source>
        <dbReference type="Proteomes" id="UP001218218"/>
    </source>
</evidence>
<protein>
    <submittedName>
        <fullName evidence="1">Uncharacterized protein</fullName>
    </submittedName>
</protein>
<evidence type="ECO:0000313" key="1">
    <source>
        <dbReference type="EMBL" id="KAJ7310767.1"/>
    </source>
</evidence>
<dbReference type="AlphaFoldDB" id="A0AAD6Z824"/>
<keyword evidence="2" id="KW-1185">Reference proteome</keyword>
<gene>
    <name evidence="1" type="ORF">DFH08DRAFT_822872</name>
</gene>